<evidence type="ECO:0008006" key="3">
    <source>
        <dbReference type="Google" id="ProtNLM"/>
    </source>
</evidence>
<dbReference type="Pfam" id="PF11236">
    <property type="entry name" value="DUF3037"/>
    <property type="match status" value="1"/>
</dbReference>
<accession>F1Z8T2</accession>
<dbReference type="RefSeq" id="WP_008065146.1">
    <property type="nucleotide sequence ID" value="NZ_AQWK01000001.1"/>
</dbReference>
<gene>
    <name evidence="1" type="ORF">Y88_1387</name>
</gene>
<evidence type="ECO:0000313" key="2">
    <source>
        <dbReference type="Proteomes" id="UP000004728"/>
    </source>
</evidence>
<comment type="caution">
    <text evidence="1">The sequence shown here is derived from an EMBL/GenBank/DDBJ whole genome shotgun (WGS) entry which is preliminary data.</text>
</comment>
<name>F1Z8T2_9SPHN</name>
<protein>
    <recommendedName>
        <fullName evidence="3">DUF3037 domain-containing protein</fullName>
    </recommendedName>
</protein>
<dbReference type="Proteomes" id="UP000004728">
    <property type="component" value="Unassembled WGS sequence"/>
</dbReference>
<dbReference type="InParanoid" id="F1Z8T2"/>
<evidence type="ECO:0000313" key="1">
    <source>
        <dbReference type="EMBL" id="EGD59325.1"/>
    </source>
</evidence>
<dbReference type="HOGENOM" id="CLU_1029878_0_0_5"/>
<proteinExistence type="predicted"/>
<dbReference type="EMBL" id="AEWJ01000037">
    <property type="protein sequence ID" value="EGD59325.1"/>
    <property type="molecule type" value="Genomic_DNA"/>
</dbReference>
<reference evidence="1 2" key="1">
    <citation type="journal article" date="2012" name="J. Bacteriol.">
        <title>Draft Genome Sequence of Novosphingobium nitrogenifigens Y88T.</title>
        <authorList>
            <person name="Strabala T.J."/>
            <person name="Macdonald L."/>
            <person name="Liu V."/>
            <person name="Smit A.M."/>
        </authorList>
    </citation>
    <scope>NUCLEOTIDE SEQUENCE [LARGE SCALE GENOMIC DNA]</scope>
    <source>
        <strain evidence="1 2">DSM 19370</strain>
    </source>
</reference>
<sequence>MSKYQGKYALVQYCPVPERLEFVNIGLLLMVPELPFFDVRFANGQSRVERLFGKQSKPHLDSLKASFRSRLLEQFSQDRDGSGFEEFAARRANEIRLSPLQSVLVTDAAEDFDELFNALVGDQDPVRREPQIRRKLREAFIRHGVDNLLEKPAEIALPEYDLSINVPYGYQNGCYNLIDGMRLPAQTMDGLKEAGKRAMEGSMIWKHFADGPRKKLVVVGDFSQQSNGFYHAVQEQFDQANVGLYRLDDMGPLYEDIQLQATVHGCHSLS</sequence>
<keyword evidence="2" id="KW-1185">Reference proteome</keyword>
<organism evidence="1 2">
    <name type="scientific">Novosphingobium nitrogenifigens DSM 19370</name>
    <dbReference type="NCBI Taxonomy" id="983920"/>
    <lineage>
        <taxon>Bacteria</taxon>
        <taxon>Pseudomonadati</taxon>
        <taxon>Pseudomonadota</taxon>
        <taxon>Alphaproteobacteria</taxon>
        <taxon>Sphingomonadales</taxon>
        <taxon>Sphingomonadaceae</taxon>
        <taxon>Novosphingobium</taxon>
    </lineage>
</organism>
<dbReference type="InterPro" id="IPR021398">
    <property type="entry name" value="DUF3037"/>
</dbReference>
<dbReference type="AlphaFoldDB" id="F1Z8T2"/>
<dbReference type="OrthoDB" id="8376207at2"/>